<keyword evidence="5" id="KW-0677">Repeat</keyword>
<feature type="repeat" description="TPR" evidence="8">
    <location>
        <begin position="669"/>
        <end position="702"/>
    </location>
</feature>
<feature type="repeat" description="TPR" evidence="8">
    <location>
        <begin position="585"/>
        <end position="618"/>
    </location>
</feature>
<feature type="repeat" description="TPR" evidence="8">
    <location>
        <begin position="837"/>
        <end position="870"/>
    </location>
</feature>
<dbReference type="SUPFAM" id="SSF56399">
    <property type="entry name" value="ADP-ribosylation"/>
    <property type="match status" value="1"/>
</dbReference>
<evidence type="ECO:0000256" key="1">
    <source>
        <dbReference type="ARBA" id="ARBA00009558"/>
    </source>
</evidence>
<dbReference type="Pfam" id="PF13424">
    <property type="entry name" value="TPR_12"/>
    <property type="match status" value="5"/>
</dbReference>
<feature type="region of interest" description="Disordered" evidence="10">
    <location>
        <begin position="943"/>
        <end position="962"/>
    </location>
</feature>
<dbReference type="SUPFAM" id="SSF48452">
    <property type="entry name" value="TPR-like"/>
    <property type="match status" value="3"/>
</dbReference>
<keyword evidence="2 9" id="KW-0328">Glycosyltransferase</keyword>
<dbReference type="InterPro" id="IPR000768">
    <property type="entry name" value="ART"/>
</dbReference>
<dbReference type="Pfam" id="PF13374">
    <property type="entry name" value="TPR_10"/>
    <property type="match status" value="2"/>
</dbReference>
<dbReference type="GO" id="GO:0106274">
    <property type="term" value="F:NAD+-protein-arginine ADP-ribosyltransferase activity"/>
    <property type="evidence" value="ECO:0007669"/>
    <property type="project" value="UniProtKB-EC"/>
</dbReference>
<dbReference type="Pfam" id="PF13181">
    <property type="entry name" value="TPR_8"/>
    <property type="match status" value="1"/>
</dbReference>
<dbReference type="EMBL" id="CAJOAY010000006">
    <property type="protein sequence ID" value="CAF3480864.1"/>
    <property type="molecule type" value="Genomic_DNA"/>
</dbReference>
<organism evidence="11 12">
    <name type="scientific">Adineta steineri</name>
    <dbReference type="NCBI Taxonomy" id="433720"/>
    <lineage>
        <taxon>Eukaryota</taxon>
        <taxon>Metazoa</taxon>
        <taxon>Spiralia</taxon>
        <taxon>Gnathifera</taxon>
        <taxon>Rotifera</taxon>
        <taxon>Eurotatoria</taxon>
        <taxon>Bdelloidea</taxon>
        <taxon>Adinetida</taxon>
        <taxon>Adinetidae</taxon>
        <taxon>Adineta</taxon>
    </lineage>
</organism>
<dbReference type="Gene3D" id="1.25.40.10">
    <property type="entry name" value="Tetratricopeptide repeat domain"/>
    <property type="match status" value="5"/>
</dbReference>
<dbReference type="SMART" id="SM00671">
    <property type="entry name" value="SEL1"/>
    <property type="match status" value="7"/>
</dbReference>
<feature type="repeat" description="TPR" evidence="8">
    <location>
        <begin position="879"/>
        <end position="912"/>
    </location>
</feature>
<keyword evidence="6 8" id="KW-0802">TPR repeat</keyword>
<keyword evidence="3 9" id="KW-0808">Transferase</keyword>
<dbReference type="InterPro" id="IPR019734">
    <property type="entry name" value="TPR_rpt"/>
</dbReference>
<accession>A0A818FVJ7</accession>
<evidence type="ECO:0000256" key="10">
    <source>
        <dbReference type="SAM" id="MobiDB-lite"/>
    </source>
</evidence>
<dbReference type="Gene3D" id="3.90.176.10">
    <property type="entry name" value="Toxin ADP-ribosyltransferase, Chain A, domain 1"/>
    <property type="match status" value="1"/>
</dbReference>
<feature type="repeat" description="TPR" evidence="8">
    <location>
        <begin position="711"/>
        <end position="744"/>
    </location>
</feature>
<dbReference type="PROSITE" id="PS51996">
    <property type="entry name" value="TR_MART"/>
    <property type="match status" value="1"/>
</dbReference>
<dbReference type="PROSITE" id="PS50005">
    <property type="entry name" value="TPR"/>
    <property type="match status" value="12"/>
</dbReference>
<feature type="repeat" description="TPR" evidence="8">
    <location>
        <begin position="753"/>
        <end position="786"/>
    </location>
</feature>
<dbReference type="PANTHER" id="PTHR45641:SF1">
    <property type="entry name" value="AAA+ ATPASE DOMAIN-CONTAINING PROTEIN"/>
    <property type="match status" value="1"/>
</dbReference>
<dbReference type="SMART" id="SM00028">
    <property type="entry name" value="TPR"/>
    <property type="match status" value="14"/>
</dbReference>
<dbReference type="AlphaFoldDB" id="A0A818FVJ7"/>
<evidence type="ECO:0000256" key="4">
    <source>
        <dbReference type="ARBA" id="ARBA00022695"/>
    </source>
</evidence>
<protein>
    <recommendedName>
        <fullName evidence="9">NAD(P)(+)--arginine ADP-ribosyltransferase</fullName>
        <ecNumber evidence="9">2.4.2.31</ecNumber>
    </recommendedName>
    <alternativeName>
        <fullName evidence="9">Mono(ADP-ribosyl)transferase</fullName>
    </alternativeName>
</protein>
<comment type="caution">
    <text evidence="11">The sequence shown here is derived from an EMBL/GenBank/DDBJ whole genome shotgun (WGS) entry which is preliminary data.</text>
</comment>
<evidence type="ECO:0000256" key="9">
    <source>
        <dbReference type="RuleBase" id="RU361228"/>
    </source>
</evidence>
<dbReference type="PROSITE" id="PS50293">
    <property type="entry name" value="TPR_REGION"/>
    <property type="match status" value="8"/>
</dbReference>
<evidence type="ECO:0000256" key="6">
    <source>
        <dbReference type="ARBA" id="ARBA00022803"/>
    </source>
</evidence>
<dbReference type="InterPro" id="IPR006597">
    <property type="entry name" value="Sel1-like"/>
</dbReference>
<reference evidence="11" key="1">
    <citation type="submission" date="2021-02" db="EMBL/GenBank/DDBJ databases">
        <authorList>
            <person name="Nowell W R."/>
        </authorList>
    </citation>
    <scope>NUCLEOTIDE SEQUENCE</scope>
</reference>
<dbReference type="InterPro" id="IPR011990">
    <property type="entry name" value="TPR-like_helical_dom_sf"/>
</dbReference>
<evidence type="ECO:0000256" key="7">
    <source>
        <dbReference type="ARBA" id="ARBA00047597"/>
    </source>
</evidence>
<feature type="repeat" description="TPR" evidence="8">
    <location>
        <begin position="543"/>
        <end position="576"/>
    </location>
</feature>
<comment type="catalytic activity">
    <reaction evidence="7 9">
        <text>L-arginyl-[protein] + NAD(+) = N(omega)-(ADP-D-ribosyl)-L-arginyl-[protein] + nicotinamide + H(+)</text>
        <dbReference type="Rhea" id="RHEA:19149"/>
        <dbReference type="Rhea" id="RHEA-COMP:10532"/>
        <dbReference type="Rhea" id="RHEA-COMP:15087"/>
        <dbReference type="ChEBI" id="CHEBI:15378"/>
        <dbReference type="ChEBI" id="CHEBI:17154"/>
        <dbReference type="ChEBI" id="CHEBI:29965"/>
        <dbReference type="ChEBI" id="CHEBI:57540"/>
        <dbReference type="ChEBI" id="CHEBI:142554"/>
        <dbReference type="EC" id="2.4.2.31"/>
    </reaction>
</comment>
<sequence length="1018" mass="117173">MANNKSTTSVQTNTQANAKHVSNFSKDAVENRCINMQRVRNILLIWLHNNINNNNADCNNTIKQLKRVVNNVNTFTDGNQCIEFIQTITKNKICMIVSGSLGKHIMPRVHDMCQVDTIFIFSRHRRWRKRWAKQWSKIKGFFTDITSVCEALKQVAHQCEQNSTSISFVASNKNLDDLDPAFMYTQILKEILLTINFEDKNLEEFITYCRNVYDDDENELKNVHELQTTYKYNIPIWWYTWDAFLYRMLNCALRSMNFDIIVRMGFFIYDLHRDIQRLHSEQFDGDQSGQIFTVYRGQGLSKDDFTKMTNTKGGFLSFNNFLSTSKNHDVSLNLAQQAATNPDLVGILFVMSINPTDSTIPFAFITDVSYFHMEDEVLFSIHTIFRIEDIKSMDGNKHLYQVKLTLTSDNDQDLRTLAHRVRQETFPSSIGWYKLGLLLEKMGQFNKAQEVYEVLLHQTAYESDKAPIYIQLGQIKYNQGEYQEALTYYEKTLLSDHSGLDVSYNNIGLVYYNISDYPKALLFHEKALIIRQQSLPSNHPDLASSYKDTANVYCSMADYPKALSYYEKALAIREQSLPPNHPDLASSYMDIGIVYYSMGDYPKALLFHEKALTIREQSLSFDHPDLAFSCINTANVYYSMGHYPKALSYYEKALEIRQQSLPPNHPDLASSYNNIGLIYYNRNDYSKACSYYEKALVIQQQSLPLNHPNLSASYNNIGSVYYNMDDYSKAFSYYEKALKIRQQSLSLNHPDLGASYNNIGLVYYNMGDYSKACSYYKKALVIRQQSLPLNHPDLASSYNNIGSVYYNMGNYRKALSYYENALEIQEQSLPSNHPDLASSYNNIGSVYHNMGDYPKAVSCYEEALSIRQQLLPPNHPDLSMCYDNIGLVYYSIGDYPRALSFYKKALLIRQQPLSSNHRDLGASYNNIGLVYYSMGNYPKALSSHEKSVASRQQSLPSNHPDLGASYNNIGAVHENMGNYADAHAVYERAVQNALQSLPSNHPSRQQWRKNLERIKKKL</sequence>
<evidence type="ECO:0000313" key="11">
    <source>
        <dbReference type="EMBL" id="CAF3480864.1"/>
    </source>
</evidence>
<feature type="repeat" description="TPR" evidence="8">
    <location>
        <begin position="466"/>
        <end position="499"/>
    </location>
</feature>
<feature type="repeat" description="TPR" evidence="8">
    <location>
        <begin position="501"/>
        <end position="534"/>
    </location>
</feature>
<dbReference type="PANTHER" id="PTHR45641">
    <property type="entry name" value="TETRATRICOPEPTIDE REPEAT PROTEIN (AFU_ORTHOLOGUE AFUA_6G03870)"/>
    <property type="match status" value="1"/>
</dbReference>
<feature type="repeat" description="TPR" evidence="8">
    <location>
        <begin position="921"/>
        <end position="954"/>
    </location>
</feature>
<evidence type="ECO:0000313" key="12">
    <source>
        <dbReference type="Proteomes" id="UP000663881"/>
    </source>
</evidence>
<dbReference type="Pfam" id="PF00515">
    <property type="entry name" value="TPR_1"/>
    <property type="match status" value="1"/>
</dbReference>
<dbReference type="PRINTS" id="PR00381">
    <property type="entry name" value="KINESINLIGHT"/>
</dbReference>
<name>A0A818FVJ7_9BILA</name>
<keyword evidence="9" id="KW-0521">NADP</keyword>
<comment type="similarity">
    <text evidence="1 9">Belongs to the Arg-specific ADP-ribosyltransferase family.</text>
</comment>
<dbReference type="Proteomes" id="UP000663881">
    <property type="component" value="Unassembled WGS sequence"/>
</dbReference>
<keyword evidence="4" id="KW-0548">Nucleotidyltransferase</keyword>
<dbReference type="Pfam" id="PF01129">
    <property type="entry name" value="ART"/>
    <property type="match status" value="1"/>
</dbReference>
<proteinExistence type="inferred from homology"/>
<evidence type="ECO:0000256" key="3">
    <source>
        <dbReference type="ARBA" id="ARBA00022679"/>
    </source>
</evidence>
<feature type="repeat" description="TPR" evidence="8">
    <location>
        <begin position="795"/>
        <end position="828"/>
    </location>
</feature>
<dbReference type="EC" id="2.4.2.31" evidence="9"/>
<keyword evidence="9" id="KW-0520">NAD</keyword>
<gene>
    <name evidence="11" type="ORF">OKA104_LOCUS304</name>
</gene>
<evidence type="ECO:0000256" key="8">
    <source>
        <dbReference type="PROSITE-ProRule" id="PRU00339"/>
    </source>
</evidence>
<evidence type="ECO:0000256" key="2">
    <source>
        <dbReference type="ARBA" id="ARBA00022676"/>
    </source>
</evidence>
<feature type="repeat" description="TPR" evidence="8">
    <location>
        <begin position="627"/>
        <end position="660"/>
    </location>
</feature>
<dbReference type="GO" id="GO:0016779">
    <property type="term" value="F:nucleotidyltransferase activity"/>
    <property type="evidence" value="ECO:0007669"/>
    <property type="project" value="UniProtKB-KW"/>
</dbReference>
<evidence type="ECO:0000256" key="5">
    <source>
        <dbReference type="ARBA" id="ARBA00022737"/>
    </source>
</evidence>